<dbReference type="Pfam" id="PF01408">
    <property type="entry name" value="GFO_IDH_MocA"/>
    <property type="match status" value="1"/>
</dbReference>
<organism evidence="4 5">
    <name type="scientific">Lactiplantibacillus pentosus DSM 20314</name>
    <dbReference type="NCBI Taxonomy" id="1423791"/>
    <lineage>
        <taxon>Bacteria</taxon>
        <taxon>Bacillati</taxon>
        <taxon>Bacillota</taxon>
        <taxon>Bacilli</taxon>
        <taxon>Lactobacillales</taxon>
        <taxon>Lactobacillaceae</taxon>
        <taxon>Lactiplantibacillus</taxon>
    </lineage>
</organism>
<dbReference type="InterPro" id="IPR004104">
    <property type="entry name" value="Gfo/Idh/MocA-like_OxRdtase_C"/>
</dbReference>
<protein>
    <submittedName>
        <fullName evidence="4">Oxidoreductase</fullName>
    </submittedName>
</protein>
<dbReference type="GO" id="GO:0000166">
    <property type="term" value="F:nucleotide binding"/>
    <property type="evidence" value="ECO:0007669"/>
    <property type="project" value="InterPro"/>
</dbReference>
<dbReference type="PANTHER" id="PTHR43708">
    <property type="entry name" value="CONSERVED EXPRESSED OXIDOREDUCTASE (EUROFUNG)"/>
    <property type="match status" value="1"/>
</dbReference>
<dbReference type="EMBL" id="AZCU01000004">
    <property type="protein sequence ID" value="KRK26074.1"/>
    <property type="molecule type" value="Genomic_DNA"/>
</dbReference>
<reference evidence="4 5" key="1">
    <citation type="journal article" date="2015" name="Genome Announc.">
        <title>Expanding the biotechnology potential of lactobacilli through comparative genomics of 213 strains and associated genera.</title>
        <authorList>
            <person name="Sun Z."/>
            <person name="Harris H.M."/>
            <person name="McCann A."/>
            <person name="Guo C."/>
            <person name="Argimon S."/>
            <person name="Zhang W."/>
            <person name="Yang X."/>
            <person name="Jeffery I.B."/>
            <person name="Cooney J.C."/>
            <person name="Kagawa T.F."/>
            <person name="Liu W."/>
            <person name="Song Y."/>
            <person name="Salvetti E."/>
            <person name="Wrobel A."/>
            <person name="Rasinkangas P."/>
            <person name="Parkhill J."/>
            <person name="Rea M.C."/>
            <person name="O'Sullivan O."/>
            <person name="Ritari J."/>
            <person name="Douillard F.P."/>
            <person name="Paul Ross R."/>
            <person name="Yang R."/>
            <person name="Briner A.E."/>
            <person name="Felis G.E."/>
            <person name="de Vos W.M."/>
            <person name="Barrangou R."/>
            <person name="Klaenhammer T.R."/>
            <person name="Caufield P.W."/>
            <person name="Cui Y."/>
            <person name="Zhang H."/>
            <person name="O'Toole P.W."/>
        </authorList>
    </citation>
    <scope>NUCLEOTIDE SEQUENCE [LARGE SCALE GENOMIC DNA]</scope>
    <source>
        <strain evidence="4 5">DSM 20314</strain>
    </source>
</reference>
<feature type="domain" description="Gfo/Idh/MocA-like oxidoreductase N-terminal" evidence="2">
    <location>
        <begin position="14"/>
        <end position="128"/>
    </location>
</feature>
<feature type="domain" description="Gfo/Idh/MocA-like oxidoreductase C-terminal" evidence="3">
    <location>
        <begin position="144"/>
        <end position="349"/>
    </location>
</feature>
<evidence type="ECO:0000259" key="2">
    <source>
        <dbReference type="Pfam" id="PF01408"/>
    </source>
</evidence>
<dbReference type="InterPro" id="IPR000683">
    <property type="entry name" value="Gfo/Idh/MocA-like_OxRdtase_N"/>
</dbReference>
<comment type="caution">
    <text evidence="4">The sequence shown here is derived from an EMBL/GenBank/DDBJ whole genome shotgun (WGS) entry which is preliminary data.</text>
</comment>
<evidence type="ECO:0000256" key="1">
    <source>
        <dbReference type="ARBA" id="ARBA00010928"/>
    </source>
</evidence>
<dbReference type="InterPro" id="IPR036291">
    <property type="entry name" value="NAD(P)-bd_dom_sf"/>
</dbReference>
<dbReference type="Pfam" id="PF02894">
    <property type="entry name" value="GFO_IDH_MocA_C"/>
    <property type="match status" value="1"/>
</dbReference>
<dbReference type="AlphaFoldDB" id="A0A837RBH3"/>
<dbReference type="Proteomes" id="UP000051020">
    <property type="component" value="Unassembled WGS sequence"/>
</dbReference>
<dbReference type="Gene3D" id="3.40.50.720">
    <property type="entry name" value="NAD(P)-binding Rossmann-like Domain"/>
    <property type="match status" value="1"/>
</dbReference>
<proteinExistence type="inferred from homology"/>
<evidence type="ECO:0000313" key="4">
    <source>
        <dbReference type="EMBL" id="KRK26074.1"/>
    </source>
</evidence>
<dbReference type="SUPFAM" id="SSF51735">
    <property type="entry name" value="NAD(P)-binding Rossmann-fold domains"/>
    <property type="match status" value="1"/>
</dbReference>
<name>A0A837RBH3_LACPE</name>
<evidence type="ECO:0000259" key="3">
    <source>
        <dbReference type="Pfam" id="PF02894"/>
    </source>
</evidence>
<dbReference type="InterPro" id="IPR051317">
    <property type="entry name" value="Gfo/Idh/MocA_oxidoreduct"/>
</dbReference>
<evidence type="ECO:0000313" key="5">
    <source>
        <dbReference type="Proteomes" id="UP000051020"/>
    </source>
</evidence>
<dbReference type="PANTHER" id="PTHR43708:SF7">
    <property type="entry name" value="OXIDOREDUCTASE"/>
    <property type="match status" value="1"/>
</dbReference>
<dbReference type="Gene3D" id="3.30.360.10">
    <property type="entry name" value="Dihydrodipicolinate Reductase, domain 2"/>
    <property type="match status" value="1"/>
</dbReference>
<sequence>MKLSTNLEEVNMLTIAYIGNGKSANRYHLPFALKLKDKINVKTIYSRSGRQTWQPIAGVHYTTDLDDIYQDPAIDLVVVSTPSHTHYAVAKDVLLHGKNVLVEKPFTETSAEAQELFALAKEKQLFIQCYQNRRFDSDYLTAQKVIESGVLGDLLEVEMHFDYFRPEVPTSVKEFSLDTSYLYGHACHTLDQVIAYFGEPDDVHFDVRQLLGANRMNDYFDIDMYYGALKVSVKSSYFRIKPRPSFVLYGKQGMFVKADKDQQEYDLKHFYMPDHADFGIDQPENYGTLTYVDDAGRYHEEKVVSEVGDYSRVYDGVYETLVNGAPKLVKDEETLLQIKLLEQGIQQCRR</sequence>
<gene>
    <name evidence="4" type="ORF">FD24_GL002410</name>
</gene>
<accession>A0A837RBH3</accession>
<comment type="similarity">
    <text evidence="1">Belongs to the Gfo/Idh/MocA family.</text>
</comment>